<keyword evidence="5 7" id="KW-1133">Transmembrane helix</keyword>
<feature type="transmembrane region" description="Helical" evidence="7">
    <location>
        <begin position="214"/>
        <end position="236"/>
    </location>
</feature>
<keyword evidence="2" id="KW-0813">Transport</keyword>
<dbReference type="InterPro" id="IPR050171">
    <property type="entry name" value="MFS_Transporters"/>
</dbReference>
<feature type="transmembrane region" description="Helical" evidence="7">
    <location>
        <begin position="79"/>
        <end position="98"/>
    </location>
</feature>
<dbReference type="PROSITE" id="PS50850">
    <property type="entry name" value="MFS"/>
    <property type="match status" value="1"/>
</dbReference>
<dbReference type="InterPro" id="IPR020846">
    <property type="entry name" value="MFS_dom"/>
</dbReference>
<dbReference type="SUPFAM" id="SSF103473">
    <property type="entry name" value="MFS general substrate transporter"/>
    <property type="match status" value="1"/>
</dbReference>
<feature type="transmembrane region" description="Helical" evidence="7">
    <location>
        <begin position="169"/>
        <end position="188"/>
    </location>
</feature>
<evidence type="ECO:0000256" key="4">
    <source>
        <dbReference type="ARBA" id="ARBA00022692"/>
    </source>
</evidence>
<dbReference type="Gene3D" id="1.20.1250.20">
    <property type="entry name" value="MFS general substrate transporter like domains"/>
    <property type="match status" value="1"/>
</dbReference>
<dbReference type="PANTHER" id="PTHR23517">
    <property type="entry name" value="RESISTANCE PROTEIN MDTM, PUTATIVE-RELATED-RELATED"/>
    <property type="match status" value="1"/>
</dbReference>
<evidence type="ECO:0000259" key="8">
    <source>
        <dbReference type="PROSITE" id="PS50850"/>
    </source>
</evidence>
<comment type="caution">
    <text evidence="9">The sequence shown here is derived from an EMBL/GenBank/DDBJ whole genome shotgun (WGS) entry which is preliminary data.</text>
</comment>
<dbReference type="EMBL" id="JAFBBU010000001">
    <property type="protein sequence ID" value="MBM7471330.1"/>
    <property type="molecule type" value="Genomic_DNA"/>
</dbReference>
<organism evidence="9 10">
    <name type="scientific">Subtercola frigoramans</name>
    <dbReference type="NCBI Taxonomy" id="120298"/>
    <lineage>
        <taxon>Bacteria</taxon>
        <taxon>Bacillati</taxon>
        <taxon>Actinomycetota</taxon>
        <taxon>Actinomycetes</taxon>
        <taxon>Micrococcales</taxon>
        <taxon>Microbacteriaceae</taxon>
        <taxon>Subtercola</taxon>
    </lineage>
</organism>
<feature type="transmembrane region" description="Helical" evidence="7">
    <location>
        <begin position="248"/>
        <end position="269"/>
    </location>
</feature>
<evidence type="ECO:0000256" key="1">
    <source>
        <dbReference type="ARBA" id="ARBA00004651"/>
    </source>
</evidence>
<name>A0ABS2L2M0_9MICO</name>
<keyword evidence="4 7" id="KW-0812">Transmembrane</keyword>
<evidence type="ECO:0000313" key="9">
    <source>
        <dbReference type="EMBL" id="MBM7471330.1"/>
    </source>
</evidence>
<evidence type="ECO:0000256" key="3">
    <source>
        <dbReference type="ARBA" id="ARBA00022475"/>
    </source>
</evidence>
<evidence type="ECO:0000313" key="10">
    <source>
        <dbReference type="Proteomes" id="UP000776164"/>
    </source>
</evidence>
<dbReference type="InterPro" id="IPR036259">
    <property type="entry name" value="MFS_trans_sf"/>
</dbReference>
<feature type="transmembrane region" description="Helical" evidence="7">
    <location>
        <begin position="104"/>
        <end position="126"/>
    </location>
</feature>
<sequence length="410" mass="42306">MTARIMHFTRRGSFWASASVLALCLWASGAPSVLYPSYAAQWHLNSTVVTSIFATYPAVLLVVLLVFGSVSDTIGRRRTMLIGVALIIVSAVVFAIAPDVGWVFVGRALQGAGAGFAIGAASASLVENNVSENPRLASSVTTASTALGLTLVLVVSGLLAQYAPLPQQLSFVVLAVLSVVVLMAVWSMPETKRPGAPRWHVQAIRVPKSLRRTFVASTLAVSLAYSVGAVFLSLGASIARDLTGTTNLLVVGALLGVSSLMIGAVALVFQRIHAHIAVLIGVTLSIIGLVLLEVCASSGSLPLFLLWCVIGGAGYSLCFMGGLMLLNRSTSAGHRGATLSALYLFAYLLQALTAVGAGVLATALSLSGAVDIVAPVLGALALATGTVTTIEWVARRRGTTPVAEPVTTGL</sequence>
<protein>
    <submittedName>
        <fullName evidence="9">MFS family permease</fullName>
    </submittedName>
</protein>
<accession>A0ABS2L2M0</accession>
<feature type="transmembrane region" description="Helical" evidence="7">
    <location>
        <begin position="304"/>
        <end position="326"/>
    </location>
</feature>
<dbReference type="Pfam" id="PF07690">
    <property type="entry name" value="MFS_1"/>
    <property type="match status" value="1"/>
</dbReference>
<proteinExistence type="predicted"/>
<comment type="subcellular location">
    <subcellularLocation>
        <location evidence="1">Cell membrane</location>
        <topology evidence="1">Multi-pass membrane protein</topology>
    </subcellularLocation>
</comment>
<feature type="transmembrane region" description="Helical" evidence="7">
    <location>
        <begin position="48"/>
        <end position="67"/>
    </location>
</feature>
<evidence type="ECO:0000256" key="7">
    <source>
        <dbReference type="SAM" id="Phobius"/>
    </source>
</evidence>
<keyword evidence="6 7" id="KW-0472">Membrane</keyword>
<dbReference type="RefSeq" id="WP_205107233.1">
    <property type="nucleotide sequence ID" value="NZ_BAAAHT010000013.1"/>
</dbReference>
<feature type="transmembrane region" description="Helical" evidence="7">
    <location>
        <begin position="338"/>
        <end position="366"/>
    </location>
</feature>
<feature type="transmembrane region" description="Helical" evidence="7">
    <location>
        <begin position="276"/>
        <end position="292"/>
    </location>
</feature>
<dbReference type="PANTHER" id="PTHR23517:SF3">
    <property type="entry name" value="INTEGRAL MEMBRANE TRANSPORT PROTEIN"/>
    <property type="match status" value="1"/>
</dbReference>
<feature type="transmembrane region" description="Helical" evidence="7">
    <location>
        <begin position="138"/>
        <end position="163"/>
    </location>
</feature>
<dbReference type="InterPro" id="IPR011701">
    <property type="entry name" value="MFS"/>
</dbReference>
<evidence type="ECO:0000256" key="6">
    <source>
        <dbReference type="ARBA" id="ARBA00023136"/>
    </source>
</evidence>
<feature type="transmembrane region" description="Helical" evidence="7">
    <location>
        <begin position="372"/>
        <end position="394"/>
    </location>
</feature>
<evidence type="ECO:0000256" key="5">
    <source>
        <dbReference type="ARBA" id="ARBA00022989"/>
    </source>
</evidence>
<keyword evidence="10" id="KW-1185">Reference proteome</keyword>
<dbReference type="Proteomes" id="UP000776164">
    <property type="component" value="Unassembled WGS sequence"/>
</dbReference>
<reference evidence="9 10" key="1">
    <citation type="submission" date="2021-01" db="EMBL/GenBank/DDBJ databases">
        <title>Sequencing the genomes of 1000 actinobacteria strains.</title>
        <authorList>
            <person name="Klenk H.-P."/>
        </authorList>
    </citation>
    <scope>NUCLEOTIDE SEQUENCE [LARGE SCALE GENOMIC DNA]</scope>
    <source>
        <strain evidence="9 10">DSM 13057</strain>
    </source>
</reference>
<feature type="domain" description="Major facilitator superfamily (MFS) profile" evidence="8">
    <location>
        <begin position="5"/>
        <end position="397"/>
    </location>
</feature>
<evidence type="ECO:0000256" key="2">
    <source>
        <dbReference type="ARBA" id="ARBA00022448"/>
    </source>
</evidence>
<keyword evidence="3" id="KW-1003">Cell membrane</keyword>
<gene>
    <name evidence="9" type="ORF">JOE66_000964</name>
</gene>